<protein>
    <submittedName>
        <fullName evidence="2">Uncharacterized protein</fullName>
    </submittedName>
</protein>
<feature type="region of interest" description="Disordered" evidence="1">
    <location>
        <begin position="316"/>
        <end position="369"/>
    </location>
</feature>
<gene>
    <name evidence="2" type="ORF">B0T46_01055</name>
</gene>
<comment type="caution">
    <text evidence="2">The sequence shown here is derived from an EMBL/GenBank/DDBJ whole genome shotgun (WGS) entry which is preliminary data.</text>
</comment>
<evidence type="ECO:0000256" key="1">
    <source>
        <dbReference type="SAM" id="MobiDB-lite"/>
    </source>
</evidence>
<dbReference type="Proteomes" id="UP000188836">
    <property type="component" value="Unassembled WGS sequence"/>
</dbReference>
<sequence length="440" mass="43285">MTAPLDQSVLDVLRQSAVGPMLDRPVNDVLKDMGLPPLPEITGLPPLPELPPLPVIDLSVLAKPLTDLASSFGTGQLPAAAPADAETPAAHPAGAPPPIDPALALSQVSTVVQTAMSLGASALQMAMSLWQGMGASAAGEKAGQAAADGAAISAQSAQTSAGVTAAAGSVFQGATMMSAIIAKFMSSLAASAPFLGTPPGQVFVVALTTETLAEATAVVAKTRGELTVHSGAMTQTGTKVPVTGAPRNVDPTQTIQQLMQLVQPLTQMATTGAQALQKAQTALNLPKSVTDPEDKERLEAARGGLGAAGGAPGGVGVGSAAAQPRPLTPWAGARAGGSLGSAGTSVPVGTEPAVSSSASTARSVTSGPSMMPVGGAASAAGMAARSGEQSTEGLRGLLVTEQHGNEVVGEIEGASLPVVGGNERVTAPSDSDPPDKALTL</sequence>
<name>A0A1V2TM17_9NOCA</name>
<dbReference type="EMBL" id="MUMY01000001">
    <property type="protein sequence ID" value="ONM50532.1"/>
    <property type="molecule type" value="Genomic_DNA"/>
</dbReference>
<proteinExistence type="predicted"/>
<reference evidence="2 3" key="1">
    <citation type="journal article" date="2016" name="Antonie Van Leeuwenhoek">
        <title>Nocardia donostiensis sp. nov., isolated from human respiratory specimens.</title>
        <authorList>
            <person name="Ercibengoa M."/>
            <person name="Bell M."/>
            <person name="Marimon J.M."/>
            <person name="Humrighouse B."/>
            <person name="Klenk H.P."/>
            <person name="Potter G."/>
            <person name="Perez-Trallero E."/>
        </authorList>
    </citation>
    <scope>NUCLEOTIDE SEQUENCE [LARGE SCALE GENOMIC DNA]</scope>
    <source>
        <strain evidence="2 3">X1655</strain>
    </source>
</reference>
<feature type="region of interest" description="Disordered" evidence="1">
    <location>
        <begin position="77"/>
        <end position="97"/>
    </location>
</feature>
<keyword evidence="3" id="KW-1185">Reference proteome</keyword>
<accession>A0A1V2TM17</accession>
<evidence type="ECO:0000313" key="3">
    <source>
        <dbReference type="Proteomes" id="UP000188836"/>
    </source>
</evidence>
<dbReference type="RefSeq" id="WP_077114445.1">
    <property type="nucleotide sequence ID" value="NZ_LOKT01000001.1"/>
</dbReference>
<evidence type="ECO:0000313" key="2">
    <source>
        <dbReference type="EMBL" id="ONM50532.1"/>
    </source>
</evidence>
<feature type="region of interest" description="Disordered" evidence="1">
    <location>
        <begin position="420"/>
        <end position="440"/>
    </location>
</feature>
<feature type="compositionally biased region" description="Low complexity" evidence="1">
    <location>
        <begin position="353"/>
        <end position="369"/>
    </location>
</feature>
<feature type="compositionally biased region" description="Low complexity" evidence="1">
    <location>
        <begin position="78"/>
        <end position="93"/>
    </location>
</feature>
<dbReference type="STRING" id="1538463.B0T36_01110"/>
<organism evidence="2 3">
    <name type="scientific">Nocardia donostiensis</name>
    <dbReference type="NCBI Taxonomy" id="1538463"/>
    <lineage>
        <taxon>Bacteria</taxon>
        <taxon>Bacillati</taxon>
        <taxon>Actinomycetota</taxon>
        <taxon>Actinomycetes</taxon>
        <taxon>Mycobacteriales</taxon>
        <taxon>Nocardiaceae</taxon>
        <taxon>Nocardia</taxon>
    </lineage>
</organism>
<dbReference type="OrthoDB" id="4571656at2"/>
<dbReference type="AlphaFoldDB" id="A0A1V2TM17"/>